<reference evidence="3 4" key="1">
    <citation type="submission" date="2017-08" db="EMBL/GenBank/DDBJ databases">
        <title>Infants hospitalized years apart are colonized by the same room-sourced microbial strains.</title>
        <authorList>
            <person name="Brooks B."/>
            <person name="Olm M.R."/>
            <person name="Firek B.A."/>
            <person name="Baker R."/>
            <person name="Thomas B.C."/>
            <person name="Morowitz M.J."/>
            <person name="Banfield J.F."/>
        </authorList>
    </citation>
    <scope>NUCLEOTIDE SEQUENCE [LARGE SCALE GENOMIC DNA]</scope>
    <source>
        <strain evidence="3">S2_005_003_R2_41</strain>
    </source>
</reference>
<evidence type="ECO:0000313" key="3">
    <source>
        <dbReference type="EMBL" id="PZQ58207.1"/>
    </source>
</evidence>
<dbReference type="Proteomes" id="UP000249135">
    <property type="component" value="Unassembled WGS sequence"/>
</dbReference>
<feature type="non-terminal residue" evidence="3">
    <location>
        <position position="1"/>
    </location>
</feature>
<dbReference type="InterPro" id="IPR029460">
    <property type="entry name" value="DNAPol_HHH"/>
</dbReference>
<dbReference type="AlphaFoldDB" id="A0A2W5QK53"/>
<protein>
    <submittedName>
        <fullName evidence="3">DNA polymerase III subunit alpha</fullName>
        <ecNumber evidence="3">2.7.7.7</ecNumber>
    </submittedName>
</protein>
<proteinExistence type="predicted"/>
<dbReference type="Pfam" id="PF14579">
    <property type="entry name" value="HHH_6"/>
    <property type="match status" value="1"/>
</dbReference>
<dbReference type="GO" id="GO:0003887">
    <property type="term" value="F:DNA-directed DNA polymerase activity"/>
    <property type="evidence" value="ECO:0007669"/>
    <property type="project" value="UniProtKB-EC"/>
</dbReference>
<name>A0A2W5QK53_VARPD</name>
<comment type="caution">
    <text evidence="3">The sequence shown here is derived from an EMBL/GenBank/DDBJ whole genome shotgun (WGS) entry which is preliminary data.</text>
</comment>
<dbReference type="InterPro" id="IPR004365">
    <property type="entry name" value="NA-bd_OB_tRNA"/>
</dbReference>
<keyword evidence="3" id="KW-0548">Nucleotidyltransferase</keyword>
<dbReference type="InterPro" id="IPR004805">
    <property type="entry name" value="DnaE2/DnaE/PolC"/>
</dbReference>
<dbReference type="GO" id="GO:0003676">
    <property type="term" value="F:nucleic acid binding"/>
    <property type="evidence" value="ECO:0007669"/>
    <property type="project" value="InterPro"/>
</dbReference>
<accession>A0A2W5QK53</accession>
<dbReference type="EMBL" id="QFPP01000790">
    <property type="protein sequence ID" value="PZQ58207.1"/>
    <property type="molecule type" value="Genomic_DNA"/>
</dbReference>
<dbReference type="GO" id="GO:0006260">
    <property type="term" value="P:DNA replication"/>
    <property type="evidence" value="ECO:0007669"/>
    <property type="project" value="InterPro"/>
</dbReference>
<evidence type="ECO:0000259" key="1">
    <source>
        <dbReference type="Pfam" id="PF01336"/>
    </source>
</evidence>
<organism evidence="3 4">
    <name type="scientific">Variovorax paradoxus</name>
    <dbReference type="NCBI Taxonomy" id="34073"/>
    <lineage>
        <taxon>Bacteria</taxon>
        <taxon>Pseudomonadati</taxon>
        <taxon>Pseudomonadota</taxon>
        <taxon>Betaproteobacteria</taxon>
        <taxon>Burkholderiales</taxon>
        <taxon>Comamonadaceae</taxon>
        <taxon>Variovorax</taxon>
    </lineage>
</organism>
<dbReference type="PANTHER" id="PTHR32294">
    <property type="entry name" value="DNA POLYMERASE III SUBUNIT ALPHA"/>
    <property type="match status" value="1"/>
</dbReference>
<dbReference type="EC" id="2.7.7.7" evidence="3"/>
<keyword evidence="3" id="KW-0808">Transferase</keyword>
<dbReference type="PANTHER" id="PTHR32294:SF0">
    <property type="entry name" value="DNA POLYMERASE III SUBUNIT ALPHA"/>
    <property type="match status" value="1"/>
</dbReference>
<dbReference type="Pfam" id="PF01336">
    <property type="entry name" value="tRNA_anti-codon"/>
    <property type="match status" value="1"/>
</dbReference>
<feature type="domain" description="OB" evidence="1">
    <location>
        <begin position="232"/>
        <end position="304"/>
    </location>
</feature>
<evidence type="ECO:0000313" key="4">
    <source>
        <dbReference type="Proteomes" id="UP000249135"/>
    </source>
</evidence>
<gene>
    <name evidence="3" type="primary">dnaE</name>
    <name evidence="3" type="ORF">DI563_30990</name>
</gene>
<evidence type="ECO:0000259" key="2">
    <source>
        <dbReference type="Pfam" id="PF14579"/>
    </source>
</evidence>
<feature type="domain" description="DNA polymerase helix-hairpin-helix motif" evidence="2">
    <location>
        <begin position="49"/>
        <end position="138"/>
    </location>
</feature>
<sequence>AAYSLLAYHTGWLKVHYTAEFYCANMTVEMDNTDKLKVLFEDATKNFGMSFEPPDVNRGFYRFEPVSDKVIRYGLGAVKGTGQLAIEAIVKAREEGGAFKSLYDFCARVDRQRINKRTVEALIKAGAFDALQPNRAALVASLDRAFEYAAAQEANANQGGLFDLGDDVHGSSTQEPDLVETTPWGVKERLTLEKTAIGFYLSGHLFDEVAREVRQFARRQIDELLDSREPQVIAGIVSGLRVINGNRGRLAIFVLDDKTDTIEAVADEAVFDAARNQLKEDELVIVSGRLQPGRGGFEARFNVQQVWDLAAARCRFGKFLRVAVNGKLPDIARIVRDFPPRKESTEHGEVQHGLGVRLAMARSGAQVELQLGEAARFFPVDAALASWMAQAEAGRAAIVYE</sequence>
<dbReference type="Gene3D" id="1.10.150.870">
    <property type="match status" value="1"/>
</dbReference>
<dbReference type="GO" id="GO:0008408">
    <property type="term" value="F:3'-5' exonuclease activity"/>
    <property type="evidence" value="ECO:0007669"/>
    <property type="project" value="InterPro"/>
</dbReference>
<dbReference type="CDD" id="cd04485">
    <property type="entry name" value="DnaE_OBF"/>
    <property type="match status" value="1"/>
</dbReference>